<dbReference type="OrthoDB" id="262547at2759"/>
<evidence type="ECO:0000313" key="1">
    <source>
        <dbReference type="EMBL" id="KAF7731760.1"/>
    </source>
</evidence>
<dbReference type="InterPro" id="IPR021047">
    <property type="entry name" value="Mannosyltransferase_CMT1"/>
</dbReference>
<keyword evidence="2" id="KW-1185">Reference proteome</keyword>
<dbReference type="InterPro" id="IPR029044">
    <property type="entry name" value="Nucleotide-diphossugar_trans"/>
</dbReference>
<protein>
    <recommendedName>
        <fullName evidence="3">Glycosyltransferase family 69 protein</fullName>
    </recommendedName>
</protein>
<accession>A0A8H7BSQ0</accession>
<dbReference type="SUPFAM" id="SSF53448">
    <property type="entry name" value="Nucleotide-diphospho-sugar transferases"/>
    <property type="match status" value="1"/>
</dbReference>
<comment type="caution">
    <text evidence="1">The sequence shown here is derived from an EMBL/GenBank/DDBJ whole genome shotgun (WGS) entry which is preliminary data.</text>
</comment>
<dbReference type="PANTHER" id="PTHR34144:SF7">
    <property type="entry name" value="EXPORT PROTEIN (CAP59), PUTATIVE (AFU_ORTHOLOGUE AFUA_7G05020)-RELATED"/>
    <property type="match status" value="1"/>
</dbReference>
<dbReference type="EMBL" id="JABAYA010000007">
    <property type="protein sequence ID" value="KAF7731760.1"/>
    <property type="molecule type" value="Genomic_DNA"/>
</dbReference>
<proteinExistence type="predicted"/>
<gene>
    <name evidence="1" type="ORF">EC973_008274</name>
</gene>
<evidence type="ECO:0000313" key="2">
    <source>
        <dbReference type="Proteomes" id="UP000605846"/>
    </source>
</evidence>
<dbReference type="Proteomes" id="UP000605846">
    <property type="component" value="Unassembled WGS sequence"/>
</dbReference>
<name>A0A8H7BSQ0_9FUNG</name>
<dbReference type="AlphaFoldDB" id="A0A8H7BSQ0"/>
<dbReference type="Pfam" id="PF11735">
    <property type="entry name" value="CAP59_mtransfer"/>
    <property type="match status" value="1"/>
</dbReference>
<dbReference type="PANTHER" id="PTHR34144">
    <property type="entry name" value="CHROMOSOME 8, WHOLE GENOME SHOTGUN SEQUENCE"/>
    <property type="match status" value="1"/>
</dbReference>
<sequence>MFPYIRSEFIDQASTGKPAVFIAANLYNNEAILDKWMMELSQLIDWLGPKNTFVSIYENGSTDRTKEMLKEYRAYLAERHVRHEVIVDEKKKDNGRRIPRLAEIRNRAMDPLPNTRMHFDKVLFLNDIIFEFSDAFNLLMTRGGDYDAVCAMDFFGEFYDLFATREITEKWVGSGKYPYFEDKNSRELLKKGEPIPVYSCWNGMIAMKVDPFLKDNIRFRALVPKEPDMPIEASECCLIHTDLRKHNYTKIFINPQVKVSYDPFHYWYANYILPVLDLFYSVSNHPKSMTDAQRESWNNKTRNMMETHKIDPEDTICLWGGQ</sequence>
<organism evidence="1 2">
    <name type="scientific">Apophysomyces ossiformis</name>
    <dbReference type="NCBI Taxonomy" id="679940"/>
    <lineage>
        <taxon>Eukaryota</taxon>
        <taxon>Fungi</taxon>
        <taxon>Fungi incertae sedis</taxon>
        <taxon>Mucoromycota</taxon>
        <taxon>Mucoromycotina</taxon>
        <taxon>Mucoromycetes</taxon>
        <taxon>Mucorales</taxon>
        <taxon>Mucorineae</taxon>
        <taxon>Mucoraceae</taxon>
        <taxon>Apophysomyces</taxon>
    </lineage>
</organism>
<reference evidence="1" key="1">
    <citation type="submission" date="2020-01" db="EMBL/GenBank/DDBJ databases">
        <title>Genome Sequencing of Three Apophysomyces-Like Fungal Strains Confirms a Novel Fungal Genus in the Mucoromycota with divergent Burkholderia-like Endosymbiotic Bacteria.</title>
        <authorList>
            <person name="Stajich J.E."/>
            <person name="Macias A.M."/>
            <person name="Carter-House D."/>
            <person name="Lovett B."/>
            <person name="Kasson L.R."/>
            <person name="Berry K."/>
            <person name="Grigoriev I."/>
            <person name="Chang Y."/>
            <person name="Spatafora J."/>
            <person name="Kasson M.T."/>
        </authorList>
    </citation>
    <scope>NUCLEOTIDE SEQUENCE</scope>
    <source>
        <strain evidence="1">NRRL A-21654</strain>
    </source>
</reference>
<evidence type="ECO:0008006" key="3">
    <source>
        <dbReference type="Google" id="ProtNLM"/>
    </source>
</evidence>